<dbReference type="AlphaFoldDB" id="A0A4Z2JH36"/>
<organism evidence="2 3">
    <name type="scientific">Liparis tanakae</name>
    <name type="common">Tanaka's snailfish</name>
    <dbReference type="NCBI Taxonomy" id="230148"/>
    <lineage>
        <taxon>Eukaryota</taxon>
        <taxon>Metazoa</taxon>
        <taxon>Chordata</taxon>
        <taxon>Craniata</taxon>
        <taxon>Vertebrata</taxon>
        <taxon>Euteleostomi</taxon>
        <taxon>Actinopterygii</taxon>
        <taxon>Neopterygii</taxon>
        <taxon>Teleostei</taxon>
        <taxon>Neoteleostei</taxon>
        <taxon>Acanthomorphata</taxon>
        <taxon>Eupercaria</taxon>
        <taxon>Perciformes</taxon>
        <taxon>Cottioidei</taxon>
        <taxon>Cottales</taxon>
        <taxon>Liparidae</taxon>
        <taxon>Liparis</taxon>
    </lineage>
</organism>
<evidence type="ECO:0000256" key="1">
    <source>
        <dbReference type="SAM" id="MobiDB-lite"/>
    </source>
</evidence>
<dbReference type="EMBL" id="SRLO01000001">
    <property type="protein sequence ID" value="TNN89575.1"/>
    <property type="molecule type" value="Genomic_DNA"/>
</dbReference>
<comment type="caution">
    <text evidence="2">The sequence shown here is derived from an EMBL/GenBank/DDBJ whole genome shotgun (WGS) entry which is preliminary data.</text>
</comment>
<dbReference type="Proteomes" id="UP000314294">
    <property type="component" value="Unassembled WGS sequence"/>
</dbReference>
<accession>A0A4Z2JH36</accession>
<reference evidence="2 3" key="1">
    <citation type="submission" date="2019-03" db="EMBL/GenBank/DDBJ databases">
        <title>First draft genome of Liparis tanakae, snailfish: a comprehensive survey of snailfish specific genes.</title>
        <authorList>
            <person name="Kim W."/>
            <person name="Song I."/>
            <person name="Jeong J.-H."/>
            <person name="Kim D."/>
            <person name="Kim S."/>
            <person name="Ryu S."/>
            <person name="Song J.Y."/>
            <person name="Lee S.K."/>
        </authorList>
    </citation>
    <scope>NUCLEOTIDE SEQUENCE [LARGE SCALE GENOMIC DNA]</scope>
    <source>
        <tissue evidence="2">Muscle</tissue>
    </source>
</reference>
<evidence type="ECO:0000313" key="2">
    <source>
        <dbReference type="EMBL" id="TNN89575.1"/>
    </source>
</evidence>
<sequence>MSALTLEWVMDRVSTQTRQPPHSYLMAWYSRMRKMAYTISVIFCSSLLRGLMKHSESIHSCHTEHCSRLLETTTSPTGYEEVKDKTDVLDGDDLLQKATSRVQPQLQLRPPPHYDSLQWQRF</sequence>
<name>A0A4Z2JH36_9TELE</name>
<proteinExistence type="predicted"/>
<protein>
    <submittedName>
        <fullName evidence="2">Uncharacterized protein</fullName>
    </submittedName>
</protein>
<feature type="region of interest" description="Disordered" evidence="1">
    <location>
        <begin position="100"/>
        <end position="122"/>
    </location>
</feature>
<gene>
    <name evidence="2" type="ORF">EYF80_000178</name>
</gene>
<evidence type="ECO:0000313" key="3">
    <source>
        <dbReference type="Proteomes" id="UP000314294"/>
    </source>
</evidence>
<keyword evidence="3" id="KW-1185">Reference proteome</keyword>